<protein>
    <submittedName>
        <fullName evidence="1">Uncharacterized protein</fullName>
    </submittedName>
</protein>
<dbReference type="RefSeq" id="WP_260727715.1">
    <property type="nucleotide sequence ID" value="NZ_BAAABS010000033.1"/>
</dbReference>
<evidence type="ECO:0000313" key="1">
    <source>
        <dbReference type="EMBL" id="UWZ38354.1"/>
    </source>
</evidence>
<proteinExistence type="predicted"/>
<keyword evidence="2" id="KW-1185">Reference proteome</keyword>
<evidence type="ECO:0000313" key="2">
    <source>
        <dbReference type="Proteomes" id="UP001058271"/>
    </source>
</evidence>
<dbReference type="Proteomes" id="UP001058271">
    <property type="component" value="Chromosome"/>
</dbReference>
<reference evidence="1" key="1">
    <citation type="submission" date="2021-04" db="EMBL/GenBank/DDBJ databases">
        <title>Biosynthetic gene clusters of Dactylosporangioum roseum.</title>
        <authorList>
            <person name="Hartkoorn R.C."/>
            <person name="Beaudoing E."/>
            <person name="Hot D."/>
            <person name="Moureu S."/>
        </authorList>
    </citation>
    <scope>NUCLEOTIDE SEQUENCE</scope>
    <source>
        <strain evidence="1">NRRL B-16295</strain>
    </source>
</reference>
<organism evidence="1 2">
    <name type="scientific">Dactylosporangium roseum</name>
    <dbReference type="NCBI Taxonomy" id="47989"/>
    <lineage>
        <taxon>Bacteria</taxon>
        <taxon>Bacillati</taxon>
        <taxon>Actinomycetota</taxon>
        <taxon>Actinomycetes</taxon>
        <taxon>Micromonosporales</taxon>
        <taxon>Micromonosporaceae</taxon>
        <taxon>Dactylosporangium</taxon>
    </lineage>
</organism>
<name>A0ABY5ZDF3_9ACTN</name>
<accession>A0ABY5ZDF3</accession>
<sequence length="99" mass="10067">MGIRGRSHGCGCAVGSSWGVSAALLLGIGAVGISVNRSALRAAETVHRADTLALTTNNGGLAEQLLLVSAKELSDFAIGHPLSLTRGLRISRSGRRGCA</sequence>
<gene>
    <name evidence="1" type="ORF">Drose_08955</name>
</gene>
<dbReference type="EMBL" id="CP073721">
    <property type="protein sequence ID" value="UWZ38354.1"/>
    <property type="molecule type" value="Genomic_DNA"/>
</dbReference>